<sequence length="314" mass="36330">MFKGIEYVYEVYLEKSFSKAAKNLFISQPSLSAAIKKIELEIGFDIFDRTTKPIGLTEFGLEYIKSLEKILEIEENFNNYLQDLSDLQAGSISIGGTNLFTSYILPPILSEFSNKYPKVKLNIIETNTAELEKYLYNGSLDLVIDNYDFDSSVYERNFYSKDNIMLAVPAKFESNNRVGEYQIPYEDIKSGKYLDESVKTLPLKTFKDEPFLFLKEGNDTRIRAEKICVRENVKPNILLELDQQMTCFNLTCFGMGVSFVSDILLKNVGENKEIYIYKLETFDSAREVSFYYKKFKYLKKATQEFLKIANSIKI</sequence>
<comment type="caution">
    <text evidence="6">The sequence shown here is derived from an EMBL/GenBank/DDBJ whole genome shotgun (WGS) entry which is preliminary data.</text>
</comment>
<dbReference type="OrthoDB" id="9785745at2"/>
<dbReference type="InterPro" id="IPR036388">
    <property type="entry name" value="WH-like_DNA-bd_sf"/>
</dbReference>
<dbReference type="AlphaFoldDB" id="A0A437S543"/>
<dbReference type="SUPFAM" id="SSF53850">
    <property type="entry name" value="Periplasmic binding protein-like II"/>
    <property type="match status" value="1"/>
</dbReference>
<dbReference type="GO" id="GO:0003700">
    <property type="term" value="F:DNA-binding transcription factor activity"/>
    <property type="evidence" value="ECO:0007669"/>
    <property type="project" value="InterPro"/>
</dbReference>
<dbReference type="GO" id="GO:0003677">
    <property type="term" value="F:DNA binding"/>
    <property type="evidence" value="ECO:0007669"/>
    <property type="project" value="UniProtKB-KW"/>
</dbReference>
<evidence type="ECO:0000256" key="2">
    <source>
        <dbReference type="ARBA" id="ARBA00023015"/>
    </source>
</evidence>
<dbReference type="InterPro" id="IPR005119">
    <property type="entry name" value="LysR_subst-bd"/>
</dbReference>
<evidence type="ECO:0000313" key="6">
    <source>
        <dbReference type="EMBL" id="RVU54145.1"/>
    </source>
</evidence>
<dbReference type="Gene3D" id="1.10.10.10">
    <property type="entry name" value="Winged helix-like DNA-binding domain superfamily/Winged helix DNA-binding domain"/>
    <property type="match status" value="1"/>
</dbReference>
<evidence type="ECO:0000256" key="1">
    <source>
        <dbReference type="ARBA" id="ARBA00009437"/>
    </source>
</evidence>
<keyword evidence="7" id="KW-1185">Reference proteome</keyword>
<keyword evidence="4" id="KW-0804">Transcription</keyword>
<feature type="domain" description="HTH lysR-type" evidence="5">
    <location>
        <begin position="1"/>
        <end position="57"/>
    </location>
</feature>
<dbReference type="InterPro" id="IPR000847">
    <property type="entry name" value="LysR_HTH_N"/>
</dbReference>
<dbReference type="Proteomes" id="UP000288812">
    <property type="component" value="Unassembled WGS sequence"/>
</dbReference>
<reference evidence="6 7" key="1">
    <citation type="submission" date="2018-11" db="EMBL/GenBank/DDBJ databases">
        <title>Genome sequencing and assembly of Anaerosphaera sp. nov., GS7-6-2.</title>
        <authorList>
            <person name="Rettenmaier R."/>
            <person name="Liebl W."/>
            <person name="Zverlov V."/>
        </authorList>
    </citation>
    <scope>NUCLEOTIDE SEQUENCE [LARGE SCALE GENOMIC DNA]</scope>
    <source>
        <strain evidence="6 7">GS7-6-2</strain>
    </source>
</reference>
<evidence type="ECO:0000313" key="7">
    <source>
        <dbReference type="Proteomes" id="UP000288812"/>
    </source>
</evidence>
<evidence type="ECO:0000259" key="5">
    <source>
        <dbReference type="PROSITE" id="PS50931"/>
    </source>
</evidence>
<dbReference type="PRINTS" id="PR00039">
    <property type="entry name" value="HTHLYSR"/>
</dbReference>
<keyword evidence="2" id="KW-0805">Transcription regulation</keyword>
<evidence type="ECO:0000256" key="4">
    <source>
        <dbReference type="ARBA" id="ARBA00023163"/>
    </source>
</evidence>
<dbReference type="GO" id="GO:0005829">
    <property type="term" value="C:cytosol"/>
    <property type="evidence" value="ECO:0007669"/>
    <property type="project" value="TreeGrafter"/>
</dbReference>
<comment type="similarity">
    <text evidence="1">Belongs to the LysR transcriptional regulatory family.</text>
</comment>
<evidence type="ECO:0000256" key="3">
    <source>
        <dbReference type="ARBA" id="ARBA00023125"/>
    </source>
</evidence>
<dbReference type="Pfam" id="PF00126">
    <property type="entry name" value="HTH_1"/>
    <property type="match status" value="1"/>
</dbReference>
<gene>
    <name evidence="6" type="ORF">EF514_08695</name>
</gene>
<accession>A0A437S543</accession>
<keyword evidence="3" id="KW-0238">DNA-binding</keyword>
<dbReference type="EMBL" id="RLIH01000014">
    <property type="protein sequence ID" value="RVU54145.1"/>
    <property type="molecule type" value="Genomic_DNA"/>
</dbReference>
<dbReference type="Pfam" id="PF03466">
    <property type="entry name" value="LysR_substrate"/>
    <property type="match status" value="1"/>
</dbReference>
<dbReference type="SUPFAM" id="SSF46785">
    <property type="entry name" value="Winged helix' DNA-binding domain"/>
    <property type="match status" value="1"/>
</dbReference>
<proteinExistence type="inferred from homology"/>
<dbReference type="InterPro" id="IPR036390">
    <property type="entry name" value="WH_DNA-bd_sf"/>
</dbReference>
<name>A0A437S543_9FIRM</name>
<organism evidence="6 7">
    <name type="scientific">Anaerosphaera multitolerans</name>
    <dbReference type="NCBI Taxonomy" id="2487351"/>
    <lineage>
        <taxon>Bacteria</taxon>
        <taxon>Bacillati</taxon>
        <taxon>Bacillota</taxon>
        <taxon>Tissierellia</taxon>
        <taxon>Tissierellales</taxon>
        <taxon>Peptoniphilaceae</taxon>
        <taxon>Anaerosphaera</taxon>
    </lineage>
</organism>
<dbReference type="Gene3D" id="3.40.190.290">
    <property type="match status" value="1"/>
</dbReference>
<dbReference type="InterPro" id="IPR050950">
    <property type="entry name" value="HTH-type_LysR_regulators"/>
</dbReference>
<dbReference type="RefSeq" id="WP_127725050.1">
    <property type="nucleotide sequence ID" value="NZ_RLIH01000014.1"/>
</dbReference>
<dbReference type="PANTHER" id="PTHR30419">
    <property type="entry name" value="HTH-TYPE TRANSCRIPTIONAL REGULATOR YBHD"/>
    <property type="match status" value="1"/>
</dbReference>
<dbReference type="PANTHER" id="PTHR30419:SF8">
    <property type="entry name" value="NITROGEN ASSIMILATION TRANSCRIPTIONAL ACTIVATOR-RELATED"/>
    <property type="match status" value="1"/>
</dbReference>
<protein>
    <submittedName>
        <fullName evidence="6">LysR family transcriptional regulator</fullName>
    </submittedName>
</protein>
<dbReference type="PROSITE" id="PS50931">
    <property type="entry name" value="HTH_LYSR"/>
    <property type="match status" value="1"/>
</dbReference>
<dbReference type="CDD" id="cd05466">
    <property type="entry name" value="PBP2_LTTR_substrate"/>
    <property type="match status" value="1"/>
</dbReference>